<dbReference type="RefSeq" id="WP_390293087.1">
    <property type="nucleotide sequence ID" value="NZ_JBHSFU010000003.1"/>
</dbReference>
<feature type="chain" id="PRO_5046045584" evidence="1">
    <location>
        <begin position="20"/>
        <end position="53"/>
    </location>
</feature>
<keyword evidence="1" id="KW-0732">Signal</keyword>
<evidence type="ECO:0000313" key="2">
    <source>
        <dbReference type="EMBL" id="MFC4557149.1"/>
    </source>
</evidence>
<keyword evidence="3" id="KW-1185">Reference proteome</keyword>
<evidence type="ECO:0000313" key="3">
    <source>
        <dbReference type="Proteomes" id="UP001595989"/>
    </source>
</evidence>
<comment type="caution">
    <text evidence="2">The sequence shown here is derived from an EMBL/GenBank/DDBJ whole genome shotgun (WGS) entry which is preliminary data.</text>
</comment>
<name>A0ABV9DH65_9BACI</name>
<organism evidence="2 3">
    <name type="scientific">Virgibacillus kekensis</name>
    <dbReference type="NCBI Taxonomy" id="202261"/>
    <lineage>
        <taxon>Bacteria</taxon>
        <taxon>Bacillati</taxon>
        <taxon>Bacillota</taxon>
        <taxon>Bacilli</taxon>
        <taxon>Bacillales</taxon>
        <taxon>Bacillaceae</taxon>
        <taxon>Virgibacillus</taxon>
    </lineage>
</organism>
<gene>
    <name evidence="2" type="ORF">ACFO3D_02845</name>
</gene>
<dbReference type="EMBL" id="JBHSFU010000003">
    <property type="protein sequence ID" value="MFC4557149.1"/>
    <property type="molecule type" value="Genomic_DNA"/>
</dbReference>
<accession>A0ABV9DH65</accession>
<proteinExistence type="predicted"/>
<sequence>MKKKITMIISAIVMVGVFSVTPFESTTYAYTVPQCILDNGGDGGGTGGGTGGC</sequence>
<evidence type="ECO:0000256" key="1">
    <source>
        <dbReference type="SAM" id="SignalP"/>
    </source>
</evidence>
<protein>
    <submittedName>
        <fullName evidence="2">Uncharacterized protein</fullName>
    </submittedName>
</protein>
<reference evidence="3" key="1">
    <citation type="journal article" date="2019" name="Int. J. Syst. Evol. Microbiol.">
        <title>The Global Catalogue of Microorganisms (GCM) 10K type strain sequencing project: providing services to taxonomists for standard genome sequencing and annotation.</title>
        <authorList>
            <consortium name="The Broad Institute Genomics Platform"/>
            <consortium name="The Broad Institute Genome Sequencing Center for Infectious Disease"/>
            <person name="Wu L."/>
            <person name="Ma J."/>
        </authorList>
    </citation>
    <scope>NUCLEOTIDE SEQUENCE [LARGE SCALE GENOMIC DNA]</scope>
    <source>
        <strain evidence="3">CGMCC 4.7426</strain>
    </source>
</reference>
<feature type="signal peptide" evidence="1">
    <location>
        <begin position="1"/>
        <end position="19"/>
    </location>
</feature>
<dbReference type="Proteomes" id="UP001595989">
    <property type="component" value="Unassembled WGS sequence"/>
</dbReference>